<protein>
    <submittedName>
        <fullName evidence="1">Uncharacterized protein</fullName>
    </submittedName>
</protein>
<proteinExistence type="predicted"/>
<dbReference type="AlphaFoldDB" id="T1CF91"/>
<reference evidence="1" key="1">
    <citation type="submission" date="2013-08" db="EMBL/GenBank/DDBJ databases">
        <authorList>
            <person name="Mendez C."/>
            <person name="Richter M."/>
            <person name="Ferrer M."/>
            <person name="Sanchez J."/>
        </authorList>
    </citation>
    <scope>NUCLEOTIDE SEQUENCE</scope>
</reference>
<gene>
    <name evidence="1" type="ORF">B2A_01569</name>
</gene>
<comment type="caution">
    <text evidence="1">The sequence shown here is derived from an EMBL/GenBank/DDBJ whole genome shotgun (WGS) entry which is preliminary data.</text>
</comment>
<evidence type="ECO:0000313" key="1">
    <source>
        <dbReference type="EMBL" id="EQD65530.1"/>
    </source>
</evidence>
<organism evidence="1">
    <name type="scientific">mine drainage metagenome</name>
    <dbReference type="NCBI Taxonomy" id="410659"/>
    <lineage>
        <taxon>unclassified sequences</taxon>
        <taxon>metagenomes</taxon>
        <taxon>ecological metagenomes</taxon>
    </lineage>
</organism>
<sequence>MMDENKKTTIILKNISDSIAALATESEQNSESQADPSYMQGIQQPARYEEIPLSGLDSKIIEFIQVKGMACADDIKGLMSYRGRNAASSRLNSLYKRGILQRYQLGHKVYYKYDAGKTTTTLIISPPH</sequence>
<name>T1CF91_9ZZZZ</name>
<dbReference type="EMBL" id="AUZZ01001144">
    <property type="protein sequence ID" value="EQD65530.1"/>
    <property type="molecule type" value="Genomic_DNA"/>
</dbReference>
<reference evidence="1" key="2">
    <citation type="journal article" date="2014" name="ISME J.">
        <title>Microbial stratification in low pH oxic and suboxic macroscopic growths along an acid mine drainage.</title>
        <authorList>
            <person name="Mendez-Garcia C."/>
            <person name="Mesa V."/>
            <person name="Sprenger R.R."/>
            <person name="Richter M."/>
            <person name="Diez M.S."/>
            <person name="Solano J."/>
            <person name="Bargiela R."/>
            <person name="Golyshina O.V."/>
            <person name="Manteca A."/>
            <person name="Ramos J.L."/>
            <person name="Gallego J.R."/>
            <person name="Llorente I."/>
            <person name="Martins Dos Santos V.A."/>
            <person name="Jensen O.N."/>
            <person name="Pelaez A.I."/>
            <person name="Sanchez J."/>
            <person name="Ferrer M."/>
        </authorList>
    </citation>
    <scope>NUCLEOTIDE SEQUENCE</scope>
</reference>
<accession>T1CF91</accession>